<reference evidence="1 2" key="1">
    <citation type="submission" date="2019-03" db="EMBL/GenBank/DDBJ databases">
        <title>Draft genome sequence data and analysis of a Fermenting Bacterium, Soehngenia longevitae strain 1933PT, isolated from petroleum reservoir in Azerbaijan.</title>
        <authorList>
            <person name="Grouzdev D.S."/>
            <person name="Bidzhieva S.K."/>
            <person name="Sokolova D.S."/>
            <person name="Tourova T.P."/>
            <person name="Poltaraus A.B."/>
            <person name="Nazina T.N."/>
        </authorList>
    </citation>
    <scope>NUCLEOTIDE SEQUENCE [LARGE SCALE GENOMIC DNA]</scope>
    <source>
        <strain evidence="1 2">1933P</strain>
    </source>
</reference>
<dbReference type="PANTHER" id="PTHR38664:SF1">
    <property type="entry name" value="SLR0058 PROTEIN"/>
    <property type="match status" value="1"/>
</dbReference>
<evidence type="ECO:0008006" key="3">
    <source>
        <dbReference type="Google" id="ProtNLM"/>
    </source>
</evidence>
<organism evidence="1 2">
    <name type="scientific">Soehngenia longivitae</name>
    <dbReference type="NCBI Taxonomy" id="2562294"/>
    <lineage>
        <taxon>Bacteria</taxon>
        <taxon>Bacillati</taxon>
        <taxon>Bacillota</taxon>
        <taxon>Tissierellia</taxon>
        <taxon>Tissierellales</taxon>
        <taxon>Tissierellaceae</taxon>
        <taxon>Soehngenia</taxon>
    </lineage>
</organism>
<dbReference type="Proteomes" id="UP000298381">
    <property type="component" value="Unassembled WGS sequence"/>
</dbReference>
<dbReference type="InterPro" id="IPR008769">
    <property type="entry name" value="PhaF_PhaI"/>
</dbReference>
<accession>A0A4Z0D7A7</accession>
<dbReference type="RefSeq" id="WP_135270797.1">
    <property type="nucleotide sequence ID" value="NZ_SRIB01000004.1"/>
</dbReference>
<keyword evidence="2" id="KW-1185">Reference proteome</keyword>
<dbReference type="OrthoDB" id="2134917at2"/>
<dbReference type="AlphaFoldDB" id="A0A4Z0D7A7"/>
<proteinExistence type="predicted"/>
<evidence type="ECO:0000313" key="1">
    <source>
        <dbReference type="EMBL" id="TFZ40771.1"/>
    </source>
</evidence>
<gene>
    <name evidence="1" type="ORF">E4100_04230</name>
</gene>
<name>A0A4Z0D7A7_9FIRM</name>
<protein>
    <recommendedName>
        <fullName evidence="3">Polyhydroxyalkanoate synthesis regulator</fullName>
    </recommendedName>
</protein>
<dbReference type="EMBL" id="SRIB01000004">
    <property type="protein sequence ID" value="TFZ40771.1"/>
    <property type="molecule type" value="Genomic_DNA"/>
</dbReference>
<dbReference type="PANTHER" id="PTHR38664">
    <property type="entry name" value="SLR0058 PROTEIN"/>
    <property type="match status" value="1"/>
</dbReference>
<sequence length="95" mass="10820">MEFNLSNILLAGIGSLAFTYEKATEIIDELVKKGELTVKQGKELNEELKRKMTKNITKDALLTKEDVKEIIAELNLATKLDIEELKTRLDKLENK</sequence>
<evidence type="ECO:0000313" key="2">
    <source>
        <dbReference type="Proteomes" id="UP000298381"/>
    </source>
</evidence>
<comment type="caution">
    <text evidence="1">The sequence shown here is derived from an EMBL/GenBank/DDBJ whole genome shotgun (WGS) entry which is preliminary data.</text>
</comment>